<evidence type="ECO:0000313" key="7">
    <source>
        <dbReference type="Proteomes" id="UP000055045"/>
    </source>
</evidence>
<accession>A0A124GT63</accession>
<dbReference type="GO" id="GO:0031177">
    <property type="term" value="F:phosphopantetheine binding"/>
    <property type="evidence" value="ECO:0007669"/>
    <property type="project" value="TreeGrafter"/>
</dbReference>
<feature type="domain" description="Carrier" evidence="5">
    <location>
        <begin position="1857"/>
        <end position="1933"/>
    </location>
</feature>
<comment type="similarity">
    <text evidence="4">Belongs to the NRP synthetase family.</text>
</comment>
<keyword evidence="2" id="KW-0597">Phosphoprotein</keyword>
<dbReference type="CDD" id="cd05918">
    <property type="entry name" value="A_NRPS_SidN3_like"/>
    <property type="match status" value="2"/>
</dbReference>
<feature type="domain" description="Carrier" evidence="5">
    <location>
        <begin position="783"/>
        <end position="859"/>
    </location>
</feature>
<evidence type="ECO:0000259" key="5">
    <source>
        <dbReference type="PROSITE" id="PS50075"/>
    </source>
</evidence>
<dbReference type="STRING" id="48697.A0A124GT63"/>
<dbReference type="FunFam" id="3.30.300.30:FF:000015">
    <property type="entry name" value="Nonribosomal peptide synthase SidD"/>
    <property type="match status" value="2"/>
</dbReference>
<dbReference type="SUPFAM" id="SSF56801">
    <property type="entry name" value="Acetyl-CoA synthetase-like"/>
    <property type="match status" value="2"/>
</dbReference>
<dbReference type="CDD" id="cd19542">
    <property type="entry name" value="CT_NRPS-like"/>
    <property type="match status" value="1"/>
</dbReference>
<dbReference type="InterPro" id="IPR009081">
    <property type="entry name" value="PP-bd_ACP"/>
</dbReference>
<dbReference type="InterPro" id="IPR036736">
    <property type="entry name" value="ACP-like_sf"/>
</dbReference>
<keyword evidence="3" id="KW-0436">Ligase</keyword>
<keyword evidence="1" id="KW-0596">Phosphopantetheine</keyword>
<dbReference type="Gene3D" id="1.10.1200.10">
    <property type="entry name" value="ACP-like"/>
    <property type="match status" value="2"/>
</dbReference>
<organism evidence="6 7">
    <name type="scientific">Penicillium freii</name>
    <dbReference type="NCBI Taxonomy" id="48697"/>
    <lineage>
        <taxon>Eukaryota</taxon>
        <taxon>Fungi</taxon>
        <taxon>Dikarya</taxon>
        <taxon>Ascomycota</taxon>
        <taxon>Pezizomycotina</taxon>
        <taxon>Eurotiomycetes</taxon>
        <taxon>Eurotiomycetidae</taxon>
        <taxon>Eurotiales</taxon>
        <taxon>Aspergillaceae</taxon>
        <taxon>Penicillium</taxon>
    </lineage>
</organism>
<dbReference type="FunFam" id="3.40.50.12780:FF:000014">
    <property type="entry name" value="Nonribosomal peptide synthetase 1"/>
    <property type="match status" value="2"/>
</dbReference>
<dbReference type="Gene3D" id="3.30.559.30">
    <property type="entry name" value="Nonribosomal peptide synthetase, condensation domain"/>
    <property type="match status" value="2"/>
</dbReference>
<dbReference type="InterPro" id="IPR001242">
    <property type="entry name" value="Condensation_dom"/>
</dbReference>
<sequence>MEIHPSIFPVLNGEGESSDTSFNVIRLPLNKNLVAERQGNDQPSLSHFVKQAWALLVSRYIDSQIVSFGVLEDKEDVSPPRLCQDVHCQTEICMETWETSDASSGCLSKMARKLETEPWPQPELAGKASPMFDTCVSIKSQSYLEDIDVSLALSQDCKLLVTLERGHPAVNLALWYSSRHVSSNFAHCILDTLMHIFQSLQQSLSSHVSRLSFLGPHAKNLIADWNAPKLLGRPRTCIHLLILDHCQTHPNDEAVCAWDGSMTYAELDRASAPLALQLTSSGVRPETIVPLLFEKSMWTIVAILGVLRAGGAFTLIDPSQPSTRLAEICTTVQASIMIASKSLDEKARSLGCAVVLLPSALSSDESSLGYAAVTSPANAENAAYVAFTSGSMGKPKAIVIEHGSFCANASAQNEAQNLNRRSRAFQFASYAFDSSILEMLMTLIAGGCVCIPSDAQRVNELASTINALRANWLELTPSVVRILSPASVPTVQSLLLVGEPLSQENIATWAGKVQLINAYGPAECSVVSTIQPCVNASDPLNIGRSHSGHCWIVNPRNHDQLQPMGAAGELFISGPLVGRGYLNCPDQQGYIQAPSWAAEYGVSQTERFYRTGDIVSCNIDDGSLRYIGRKDRQIKLHGQRIELQEVEHHAQQYRDGLVAVADVVLPGGDPSGAVLTLFVAPETHTLGSNHDQKDLMAQIDDDFRALWQGMQEFLRERLPSFMVPNKFIPMHRFPLSHTGKLDRKTLVNLASQINSYSSSPSFSEQLPPTPDEMNEEEMSMIAKGRCEIEKILRTLFAGVVGIPRSQVSSGSDFFSLGGTSLRAIELVARARSQDLAITATDVIMLKTPARIASVATRCDELPSISPFTLLSNACLQLVERTTEQLGREGIKVEDMYPCTPLQAGMMSLSVKIPGSLVGTFVFSLRSTIDLDRFKLAWEHVVSTNPILRTRIMKFEREIIQVVTTEKVQWADSYPTSEFCASMTLGNPLLRLAVVDRSFVMTMHHAIFDGWSYSQIMEEMEAAYNARPSPPQYSFKSVISYISQINAQQAQSFWAAEFAGLCEGPAFPLQPTGLPSASRLPQLRRRTVPFRASDHDWALPFKVQIAWAMVIASHSSTNDVVFGLTVSGRTAPIDGLDRITGPTIATIPCRVHIRPDKSLQETLIQLHDKEIARVPFEHTGLARIAESSPEATVACGFQSLLTVRLRSAAQSPTAIMVDAPDNADEEQKFGTYPLTMTVQLHNDSLQLNALFNGATLAIDRIELILESFTSALNAVLRLPIETPLGDLMAHSDIDTQQLKVWNKRDVPAPRDCIHEIIRAHCINRPNSDAICAWDGCFTYQELFQNAQSVAAYVQAQGARPEVMVGICMERSRWFPVAILGVLMSGAAIVLLEPNFPVARLQSICHDVDVHILICSPCLHEKCSELGDATILTLAEETVADLDFTSYRISSVNPQNAAYVAFTSGSTGVPKGVIIEHGMLSLVFYGHAETMCLSQASRGLFFASVAFDISIGENIFVLAAGGCVCIPSEAQRMSDLVGVISDMKVNWALLTPTVGRTLDPSKIPSLKTLVLAGEPMSRADIAMWTPSVQLRNAYGPAECSILTTTADCMAEGYTGSNVGFPPNASCWIVDPDNHDKLQPVGNVGELVIGGSIVGRGYANRPDETRAAFIHGPAWAVDFPFLQYHRFYKTGDLAFQKPDGSLWIVGRKDNQVKLNGQRIELREIEHCAESYQDGVTAIASLVNLRNFNGGARIFLFTCATESVDCRVDKGKTSPSGADTSSSSLFVSATDRDPAHLKGLMDHIRERLPHFMVPSTIVPLSYLPLTPSGKTNRKYLREQAQQMTRETVDGYNLSSSAPKREPVTTEEAVVRRAFARALSVDNELIGIDDNFFTLGGDSISAMRLLNLCRKENMSLTMTEFLEYNTIALFCRNSHLVKPRQTPTDPVNAPVEKANGQNNEYFNTELNGETKKQLSLETNATPSIKLTHGQWEKLYTLLNLNSVSMIEDVYPCSDAHAGILEVYTPEYRGNLTFGIQSSEVICPAQVISAWLQVVQLHTALRTVIVQDPTFDPPVIQVLMKKATPAVLVLRPSDSIIQDLKSLPPCSWNSSAAHRLVVGQNLRGKVFVKLETGRALIDAMSVSILLTELRMALGGCLPLHTGSTYSQYLFYLQRQSRDQTHDYWQKSLSRARPSNLFRNPDSKPNPDSLLTNRESRCQDGLLPKEYLDRFQAFWRSYQLTATNIFQLAWGLVLRHYIGSTDVCFGGIVSGRDVPLEQIWQMVGPFFNILPCSMTLDPQKTVLQILRQNQQSIQQRNTHQHCSVPEAVRRAGLDVQGEKQLFNTVLTVQPEFESEDSSTDIKFNIIDLDDATEYDMCVAVVFSDRQINVELRYWTSTFTDALAAEILNRFFRAVVQILEHAEDSIAIIKL</sequence>
<dbReference type="Gene3D" id="3.40.50.12780">
    <property type="entry name" value="N-terminal domain of ligase-like"/>
    <property type="match status" value="2"/>
</dbReference>
<dbReference type="GO" id="GO:0043041">
    <property type="term" value="P:amino acid activation for nonribosomal peptide biosynthetic process"/>
    <property type="evidence" value="ECO:0007669"/>
    <property type="project" value="TreeGrafter"/>
</dbReference>
<dbReference type="SUPFAM" id="SSF47336">
    <property type="entry name" value="ACP-like"/>
    <property type="match status" value="2"/>
</dbReference>
<dbReference type="Pfam" id="PF00668">
    <property type="entry name" value="Condensation"/>
    <property type="match status" value="2"/>
</dbReference>
<comment type="caution">
    <text evidence="6">The sequence shown here is derived from an EMBL/GenBank/DDBJ whole genome shotgun (WGS) entry which is preliminary data.</text>
</comment>
<dbReference type="EMBL" id="LLXE01000009">
    <property type="protein sequence ID" value="KUM66410.1"/>
    <property type="molecule type" value="Genomic_DNA"/>
</dbReference>
<dbReference type="Pfam" id="PF00501">
    <property type="entry name" value="AMP-binding"/>
    <property type="match status" value="2"/>
</dbReference>
<dbReference type="Proteomes" id="UP000055045">
    <property type="component" value="Unassembled WGS sequence"/>
</dbReference>
<evidence type="ECO:0000256" key="1">
    <source>
        <dbReference type="ARBA" id="ARBA00022450"/>
    </source>
</evidence>
<dbReference type="InterPro" id="IPR023213">
    <property type="entry name" value="CAT-like_dom_sf"/>
</dbReference>
<dbReference type="Pfam" id="PF00550">
    <property type="entry name" value="PP-binding"/>
    <property type="match status" value="2"/>
</dbReference>
<dbReference type="NCBIfam" id="TIGR01733">
    <property type="entry name" value="AA-adenyl-dom"/>
    <property type="match status" value="2"/>
</dbReference>
<keyword evidence="7" id="KW-1185">Reference proteome</keyword>
<dbReference type="InterPro" id="IPR000873">
    <property type="entry name" value="AMP-dep_synth/lig_dom"/>
</dbReference>
<evidence type="ECO:0000313" key="6">
    <source>
        <dbReference type="EMBL" id="KUM66410.1"/>
    </source>
</evidence>
<evidence type="ECO:0000256" key="3">
    <source>
        <dbReference type="ARBA" id="ARBA00022598"/>
    </source>
</evidence>
<dbReference type="InterPro" id="IPR042099">
    <property type="entry name" value="ANL_N_sf"/>
</dbReference>
<dbReference type="PROSITE" id="PS50075">
    <property type="entry name" value="CARRIER"/>
    <property type="match status" value="2"/>
</dbReference>
<evidence type="ECO:0000256" key="4">
    <source>
        <dbReference type="ARBA" id="ARBA00029454"/>
    </source>
</evidence>
<gene>
    <name evidence="6" type="ORF">ACN42_g629</name>
</gene>
<reference evidence="6 7" key="1">
    <citation type="submission" date="2015-10" db="EMBL/GenBank/DDBJ databases">
        <title>Genome sequencing of Penicillium freii.</title>
        <authorList>
            <person name="Nguyen H.D."/>
            <person name="Visagie C.M."/>
            <person name="Seifert K.A."/>
        </authorList>
    </citation>
    <scope>NUCLEOTIDE SEQUENCE [LARGE SCALE GENOMIC DNA]</scope>
    <source>
        <strain evidence="6 7">DAOM 242723</strain>
    </source>
</reference>
<dbReference type="GO" id="GO:0016874">
    <property type="term" value="F:ligase activity"/>
    <property type="evidence" value="ECO:0007669"/>
    <property type="project" value="UniProtKB-KW"/>
</dbReference>
<dbReference type="SUPFAM" id="SSF52777">
    <property type="entry name" value="CoA-dependent acyltransferases"/>
    <property type="match status" value="4"/>
</dbReference>
<protein>
    <recommendedName>
        <fullName evidence="5">Carrier domain-containing protein</fullName>
    </recommendedName>
</protein>
<dbReference type="PROSITE" id="PS00455">
    <property type="entry name" value="AMP_BINDING"/>
    <property type="match status" value="1"/>
</dbReference>
<dbReference type="GO" id="GO:0044550">
    <property type="term" value="P:secondary metabolite biosynthetic process"/>
    <property type="evidence" value="ECO:0007669"/>
    <property type="project" value="TreeGrafter"/>
</dbReference>
<dbReference type="PANTHER" id="PTHR45527">
    <property type="entry name" value="NONRIBOSOMAL PEPTIDE SYNTHETASE"/>
    <property type="match status" value="1"/>
</dbReference>
<name>A0A124GT63_PENFR</name>
<dbReference type="InterPro" id="IPR045851">
    <property type="entry name" value="AMP-bd_C_sf"/>
</dbReference>
<dbReference type="InterPro" id="IPR010071">
    <property type="entry name" value="AA_adenyl_dom"/>
</dbReference>
<dbReference type="PANTHER" id="PTHR45527:SF3">
    <property type="entry name" value="SIDEROPHORE SYNTHETASE (EUROFUNG)"/>
    <property type="match status" value="1"/>
</dbReference>
<dbReference type="Gene3D" id="3.30.559.10">
    <property type="entry name" value="Chloramphenicol acetyltransferase-like domain"/>
    <property type="match status" value="2"/>
</dbReference>
<dbReference type="CDD" id="cd19545">
    <property type="entry name" value="FUM14_C_NRPS-like"/>
    <property type="match status" value="1"/>
</dbReference>
<proteinExistence type="inferred from homology"/>
<dbReference type="Gene3D" id="3.30.300.30">
    <property type="match status" value="2"/>
</dbReference>
<dbReference type="InterPro" id="IPR020845">
    <property type="entry name" value="AMP-binding_CS"/>
</dbReference>
<evidence type="ECO:0000256" key="2">
    <source>
        <dbReference type="ARBA" id="ARBA00022553"/>
    </source>
</evidence>
<dbReference type="GO" id="GO:0005737">
    <property type="term" value="C:cytoplasm"/>
    <property type="evidence" value="ECO:0007669"/>
    <property type="project" value="TreeGrafter"/>
</dbReference>